<evidence type="ECO:0000256" key="2">
    <source>
        <dbReference type="ARBA" id="ARBA00023295"/>
    </source>
</evidence>
<evidence type="ECO:0000256" key="6">
    <source>
        <dbReference type="ARBA" id="ARBA00066938"/>
    </source>
</evidence>
<dbReference type="Pfam" id="PF07555">
    <property type="entry name" value="NAGidase"/>
    <property type="match status" value="1"/>
</dbReference>
<evidence type="ECO:0000256" key="3">
    <source>
        <dbReference type="ARBA" id="ARBA00030512"/>
    </source>
</evidence>
<protein>
    <recommendedName>
        <fullName evidence="6">protein O-GlcNAcase</fullName>
        <ecNumber evidence="6">3.2.1.169</ecNumber>
    </recommendedName>
    <alternativeName>
        <fullName evidence="3">Beta-N-acetylhexosaminidase</fullName>
    </alternativeName>
    <alternativeName>
        <fullName evidence="7">Beta-hexosaminidase</fullName>
    </alternativeName>
</protein>
<dbReference type="WBParaSite" id="ACOC_0000301301-mRNA-1">
    <property type="protein sequence ID" value="ACOC_0000301301-mRNA-1"/>
    <property type="gene ID" value="ACOC_0000301301"/>
</dbReference>
<evidence type="ECO:0000313" key="9">
    <source>
        <dbReference type="WBParaSite" id="ACOC_0000301301-mRNA-1"/>
    </source>
</evidence>
<dbReference type="InterPro" id="IPR017853">
    <property type="entry name" value="GH"/>
</dbReference>
<dbReference type="SUPFAM" id="SSF51445">
    <property type="entry name" value="(Trans)glycosidases"/>
    <property type="match status" value="1"/>
</dbReference>
<dbReference type="PANTHER" id="PTHR13170">
    <property type="entry name" value="O-GLCNACASE"/>
    <property type="match status" value="1"/>
</dbReference>
<feature type="domain" description="GH84" evidence="8">
    <location>
        <begin position="14"/>
        <end position="291"/>
    </location>
</feature>
<dbReference type="InterPro" id="IPR051822">
    <property type="entry name" value="Glycosyl_Hydrolase_84"/>
</dbReference>
<evidence type="ECO:0000256" key="1">
    <source>
        <dbReference type="ARBA" id="ARBA00022801"/>
    </source>
</evidence>
<evidence type="ECO:0000256" key="5">
    <source>
        <dbReference type="ARBA" id="ARBA00052136"/>
    </source>
</evidence>
<organism evidence="9">
    <name type="scientific">Angiostrongylus costaricensis</name>
    <name type="common">Nematode worm</name>
    <dbReference type="NCBI Taxonomy" id="334426"/>
    <lineage>
        <taxon>Eukaryota</taxon>
        <taxon>Metazoa</taxon>
        <taxon>Ecdysozoa</taxon>
        <taxon>Nematoda</taxon>
        <taxon>Chromadorea</taxon>
        <taxon>Rhabditida</taxon>
        <taxon>Rhabditina</taxon>
        <taxon>Rhabditomorpha</taxon>
        <taxon>Strongyloidea</taxon>
        <taxon>Metastrongylidae</taxon>
        <taxon>Angiostrongylus</taxon>
    </lineage>
</organism>
<name>A0A0R3PFN8_ANGCS</name>
<comment type="catalytic activity">
    <reaction evidence="5">
        <text>3-O-(N-acetyl-beta-D-glucosaminyl)-L-threonyl-[protein] + H2O = L-threonyl-[protein] + N-acetyl-D-glucosamine</text>
        <dbReference type="Rhea" id="RHEA:48892"/>
        <dbReference type="Rhea" id="RHEA-COMP:11060"/>
        <dbReference type="Rhea" id="RHEA-COMP:12252"/>
        <dbReference type="ChEBI" id="CHEBI:15377"/>
        <dbReference type="ChEBI" id="CHEBI:30013"/>
        <dbReference type="ChEBI" id="CHEBI:90840"/>
        <dbReference type="ChEBI" id="CHEBI:506227"/>
        <dbReference type="EC" id="3.2.1.169"/>
    </reaction>
</comment>
<accession>A0A0R3PFN8</accession>
<dbReference type="GO" id="GO:0016231">
    <property type="term" value="F:beta-N-acetylglucosaminidase activity"/>
    <property type="evidence" value="ECO:0007669"/>
    <property type="project" value="TreeGrafter"/>
</dbReference>
<dbReference type="GO" id="GO:0102571">
    <property type="term" value="F:[protein]-3-O-(N-acetyl-D-glucosaminyl)-L-serine/L-threonine O-N-acetyl-alpha-D-glucosaminase activity"/>
    <property type="evidence" value="ECO:0007669"/>
    <property type="project" value="UniProtKB-EC"/>
</dbReference>
<keyword evidence="2" id="KW-0326">Glycosidase</keyword>
<dbReference type="Gene3D" id="1.20.58.240">
    <property type="entry name" value="STAT, domain 1"/>
    <property type="match status" value="1"/>
</dbReference>
<dbReference type="PANTHER" id="PTHR13170:SF16">
    <property type="entry name" value="PROTEIN O-GLCNACASE"/>
    <property type="match status" value="1"/>
</dbReference>
<sequence>LFSCPASPRSPDGFVCGVVEGFYGRPWTFEQRKHLFSRLNRLGLNTYVYAPKDDLKHRPQWRIPYNNEETDILKSLIESAKANEITFVYSLSPGIDIVYSKIEDMICVKSKFDQVRMLGCESFALLFDDIECEMNETDRQCFKSFVAAQVRLFHLAIFYEYLGRPLFLFCPTEYCESRAVPSLDDSEYLLQLGKELNENIRVLWTGPRVISRHITIDHVRSVARVIARKPLIWDNLHANDYDQKRVFMGDFSGRPVALKKEISGLLMNPNCKYELNFVPLRTFADWNASTQDAPFNENFNFCGSDPPIFRTYMADSDQISMLVDMFYLPFECGRRACELLERFLWLYENALMMNGSKSQIQAEICRVMDITQGEWLRSIQMVNGFFKSVVDCPNKPLVSEIIPYIWDAHGSCSVLLGLARWMKEGFVTVDHIDKWYPTVPDNIFIQYPAWLDARLLVDAYDSVPTRKLVQVAAAALYINGCSGMFVTIPITAGDHVNFFTRIGFSELGKSIDGQFTMLGHLLSVDEEFRE</sequence>
<proteinExistence type="predicted"/>
<comment type="catalytic activity">
    <reaction evidence="4">
        <text>3-O-(N-acetyl-beta-D-glucosaminyl)-L-seryl-[protein] + H2O = N-acetyl-D-glucosamine + L-seryl-[protein]</text>
        <dbReference type="Rhea" id="RHEA:48876"/>
        <dbReference type="Rhea" id="RHEA-COMP:9863"/>
        <dbReference type="Rhea" id="RHEA-COMP:12251"/>
        <dbReference type="ChEBI" id="CHEBI:15377"/>
        <dbReference type="ChEBI" id="CHEBI:29999"/>
        <dbReference type="ChEBI" id="CHEBI:90838"/>
        <dbReference type="ChEBI" id="CHEBI:506227"/>
        <dbReference type="EC" id="3.2.1.169"/>
    </reaction>
</comment>
<dbReference type="PROSITE" id="PS52009">
    <property type="entry name" value="GH84"/>
    <property type="match status" value="1"/>
</dbReference>
<dbReference type="EC" id="3.2.1.169" evidence="6"/>
<evidence type="ECO:0000256" key="4">
    <source>
        <dbReference type="ARBA" id="ARBA00050933"/>
    </source>
</evidence>
<dbReference type="Gene3D" id="3.20.20.80">
    <property type="entry name" value="Glycosidases"/>
    <property type="match status" value="1"/>
</dbReference>
<dbReference type="GO" id="GO:0009100">
    <property type="term" value="P:glycoprotein metabolic process"/>
    <property type="evidence" value="ECO:0007669"/>
    <property type="project" value="TreeGrafter"/>
</dbReference>
<evidence type="ECO:0000256" key="7">
    <source>
        <dbReference type="ARBA" id="ARBA00076634"/>
    </source>
</evidence>
<dbReference type="FunFam" id="3.20.20.80:FF:000009">
    <property type="entry name" value="O-GlcNAcase BT_4395"/>
    <property type="match status" value="1"/>
</dbReference>
<evidence type="ECO:0000259" key="8">
    <source>
        <dbReference type="PROSITE" id="PS52009"/>
    </source>
</evidence>
<dbReference type="InterPro" id="IPR011496">
    <property type="entry name" value="O-GlcNAcase_cat"/>
</dbReference>
<keyword evidence="1" id="KW-0378">Hydrolase</keyword>
<dbReference type="AlphaFoldDB" id="A0A0R3PFN8"/>
<reference evidence="9" key="1">
    <citation type="submission" date="2017-02" db="UniProtKB">
        <authorList>
            <consortium name="WormBaseParasite"/>
        </authorList>
    </citation>
    <scope>IDENTIFICATION</scope>
</reference>